<dbReference type="Pfam" id="PF11964">
    <property type="entry name" value="SpoIIAA-like"/>
    <property type="match status" value="1"/>
</dbReference>
<dbReference type="Gene3D" id="3.40.50.10600">
    <property type="entry name" value="SpoIIaa-like domains"/>
    <property type="match status" value="1"/>
</dbReference>
<dbReference type="Proteomes" id="UP001210720">
    <property type="component" value="Unassembled WGS sequence"/>
</dbReference>
<protein>
    <submittedName>
        <fullName evidence="1">STAS/SEC14 domain-containing protein</fullName>
    </submittedName>
</protein>
<name>A0ABT4XWC6_9RHOB</name>
<reference evidence="1 2" key="1">
    <citation type="submission" date="2023-01" db="EMBL/GenBank/DDBJ databases">
        <title>Thalassococcus onchidii sp. nov., isolated from a marine invertebrate from the South China Sea.</title>
        <authorList>
            <person name="Xu S."/>
            <person name="Liu Z."/>
            <person name="Xu Y."/>
        </authorList>
    </citation>
    <scope>NUCLEOTIDE SEQUENCE [LARGE SCALE GENOMIC DNA]</scope>
    <source>
        <strain evidence="1 2">KCTC 32084</strain>
    </source>
</reference>
<dbReference type="SUPFAM" id="SSF52091">
    <property type="entry name" value="SpoIIaa-like"/>
    <property type="match status" value="1"/>
</dbReference>
<sequence>MTVRYTENEETGVVEIHLDGRVTVDDFEAIIKPLQSFIDSQGDIKVIEVIESFDGFDKSILMPGIRFDLRNMSHVSHVAIVSDIGWISPMSKAIGALLPTRLRTFALGELDDARQWVVQA</sequence>
<dbReference type="EMBL" id="JAQIOY010000008">
    <property type="protein sequence ID" value="MDA7426276.1"/>
    <property type="molecule type" value="Genomic_DNA"/>
</dbReference>
<accession>A0ABT4XWC6</accession>
<organism evidence="1 2">
    <name type="scientific">Thalassococcus lentus</name>
    <dbReference type="NCBI Taxonomy" id="1210524"/>
    <lineage>
        <taxon>Bacteria</taxon>
        <taxon>Pseudomonadati</taxon>
        <taxon>Pseudomonadota</taxon>
        <taxon>Alphaproteobacteria</taxon>
        <taxon>Rhodobacterales</taxon>
        <taxon>Roseobacteraceae</taxon>
        <taxon>Thalassococcus</taxon>
    </lineage>
</organism>
<proteinExistence type="predicted"/>
<keyword evidence="2" id="KW-1185">Reference proteome</keyword>
<comment type="caution">
    <text evidence="1">The sequence shown here is derived from an EMBL/GenBank/DDBJ whole genome shotgun (WGS) entry which is preliminary data.</text>
</comment>
<gene>
    <name evidence="1" type="ORF">PFY00_16180</name>
</gene>
<evidence type="ECO:0000313" key="2">
    <source>
        <dbReference type="Proteomes" id="UP001210720"/>
    </source>
</evidence>
<dbReference type="InterPro" id="IPR021866">
    <property type="entry name" value="SpoIIAA-like"/>
</dbReference>
<dbReference type="RefSeq" id="WP_271433631.1">
    <property type="nucleotide sequence ID" value="NZ_JAQIOY010000008.1"/>
</dbReference>
<dbReference type="InterPro" id="IPR036513">
    <property type="entry name" value="STAS_dom_sf"/>
</dbReference>
<dbReference type="InterPro" id="IPR038396">
    <property type="entry name" value="SpoIIAA-like_sf"/>
</dbReference>
<evidence type="ECO:0000313" key="1">
    <source>
        <dbReference type="EMBL" id="MDA7426276.1"/>
    </source>
</evidence>